<dbReference type="PANTHER" id="PTHR33336:SF3">
    <property type="entry name" value="ABM DOMAIN-CONTAINING PROTEIN"/>
    <property type="match status" value="1"/>
</dbReference>
<evidence type="ECO:0000259" key="2">
    <source>
        <dbReference type="PROSITE" id="PS51725"/>
    </source>
</evidence>
<dbReference type="SUPFAM" id="SSF54909">
    <property type="entry name" value="Dimeric alpha+beta barrel"/>
    <property type="match status" value="1"/>
</dbReference>
<sequence>MGSARRILSWFALLSLATSLSAQQPAAKKFYVVTYIDVFPNFAADTAKQLELFAADSRKDPGSVRFEVMRDVERMNHFTIIEVWETRQAYDAHLVLAHTKSFREKIQPGLGSPFDERFYSILE</sequence>
<keyword evidence="3" id="KW-0503">Monooxygenase</keyword>
<keyword evidence="4" id="KW-1185">Reference proteome</keyword>
<dbReference type="PROSITE" id="PS51725">
    <property type="entry name" value="ABM"/>
    <property type="match status" value="1"/>
</dbReference>
<dbReference type="Pfam" id="PF03992">
    <property type="entry name" value="ABM"/>
    <property type="match status" value="1"/>
</dbReference>
<dbReference type="InterPro" id="IPR011008">
    <property type="entry name" value="Dimeric_a/b-barrel"/>
</dbReference>
<proteinExistence type="predicted"/>
<reference evidence="3" key="1">
    <citation type="submission" date="2020-06" db="EMBL/GenBank/DDBJ databases">
        <title>Legume-microbial interactions unlock mineral nutrients during tropical forest succession.</title>
        <authorList>
            <person name="Epihov D.Z."/>
        </authorList>
    </citation>
    <scope>NUCLEOTIDE SEQUENCE [LARGE SCALE GENOMIC DNA]</scope>
    <source>
        <strain evidence="3">Pan2503</strain>
    </source>
</reference>
<protein>
    <submittedName>
        <fullName evidence="3">Antibiotic biosynthesis monooxygenase</fullName>
    </submittedName>
</protein>
<keyword evidence="1" id="KW-0732">Signal</keyword>
<comment type="caution">
    <text evidence="3">The sequence shown here is derived from an EMBL/GenBank/DDBJ whole genome shotgun (WGS) entry which is preliminary data.</text>
</comment>
<name>A0A7V8NTM3_9BACT</name>
<dbReference type="Proteomes" id="UP000567293">
    <property type="component" value="Unassembled WGS sequence"/>
</dbReference>
<gene>
    <name evidence="3" type="ORF">HRJ53_19430</name>
</gene>
<keyword evidence="3" id="KW-0560">Oxidoreductase</keyword>
<dbReference type="InterPro" id="IPR050744">
    <property type="entry name" value="AI-2_Isomerase_LsrG"/>
</dbReference>
<evidence type="ECO:0000313" key="3">
    <source>
        <dbReference type="EMBL" id="MBA0087162.1"/>
    </source>
</evidence>
<dbReference type="PANTHER" id="PTHR33336">
    <property type="entry name" value="QUINOL MONOOXYGENASE YGIN-RELATED"/>
    <property type="match status" value="1"/>
</dbReference>
<dbReference type="AlphaFoldDB" id="A0A7V8NTM3"/>
<feature type="chain" id="PRO_5030780223" evidence="1">
    <location>
        <begin position="23"/>
        <end position="123"/>
    </location>
</feature>
<dbReference type="Gene3D" id="3.30.70.100">
    <property type="match status" value="1"/>
</dbReference>
<accession>A0A7V8NTM3</accession>
<dbReference type="InterPro" id="IPR007138">
    <property type="entry name" value="ABM_dom"/>
</dbReference>
<feature type="domain" description="ABM" evidence="2">
    <location>
        <begin position="30"/>
        <end position="122"/>
    </location>
</feature>
<organism evidence="3 4">
    <name type="scientific">Candidatus Acidiferrum panamense</name>
    <dbReference type="NCBI Taxonomy" id="2741543"/>
    <lineage>
        <taxon>Bacteria</taxon>
        <taxon>Pseudomonadati</taxon>
        <taxon>Acidobacteriota</taxon>
        <taxon>Terriglobia</taxon>
        <taxon>Candidatus Acidiferrales</taxon>
        <taxon>Candidatus Acidiferrum</taxon>
    </lineage>
</organism>
<dbReference type="EMBL" id="JACDQQ010001859">
    <property type="protein sequence ID" value="MBA0087162.1"/>
    <property type="molecule type" value="Genomic_DNA"/>
</dbReference>
<evidence type="ECO:0000313" key="4">
    <source>
        <dbReference type="Proteomes" id="UP000567293"/>
    </source>
</evidence>
<evidence type="ECO:0000256" key="1">
    <source>
        <dbReference type="SAM" id="SignalP"/>
    </source>
</evidence>
<feature type="signal peptide" evidence="1">
    <location>
        <begin position="1"/>
        <end position="22"/>
    </location>
</feature>
<dbReference type="GO" id="GO:0004497">
    <property type="term" value="F:monooxygenase activity"/>
    <property type="evidence" value="ECO:0007669"/>
    <property type="project" value="UniProtKB-KW"/>
</dbReference>